<dbReference type="SUPFAM" id="SSF52113">
    <property type="entry name" value="BRCT domain"/>
    <property type="match status" value="1"/>
</dbReference>
<dbReference type="SUPFAM" id="SSF53098">
    <property type="entry name" value="Ribonuclease H-like"/>
    <property type="match status" value="1"/>
</dbReference>
<dbReference type="InterPro" id="IPR013520">
    <property type="entry name" value="Ribonucl_H"/>
</dbReference>
<proteinExistence type="predicted"/>
<dbReference type="PANTHER" id="PTHR30231:SF42">
    <property type="entry name" value="EXONUCLEASE"/>
    <property type="match status" value="1"/>
</dbReference>
<sequence length="455" mass="52016">MLQDRVNELKSGILDIEDGKVLVTGFIREEMLLRHLENGTQCFSSKGIYKNQNLVFHNIQNDALIIVRKDGKEIRRHQFKLIHKESIQYKEWKDEEEKLFSVTYTIRKSTYSDHYHFLTETSSLLFENKVELDKYLLEKYKIGGIKFDFIAIDFEIASKELSSACSMGLVFVANNEIVDKKHIYIQPPGLKFNPEMVDVHGITLDVVKDAKKFDEIWREIKDIFTDSNIFVAHNAQFDMSVLHACLTEYNLELPDFTYIDSIAISTRACRGVTVGNSLKERTEFFGISLENHHDALADAFATAELVLHCVNSKKKKSLESYCSLHRSIAIKSFSELKPIKSFAKRRKFTKVSVTEIAASTETFDENHILFGKNIVFTGELQTIERKTAMQKVADLGGVLKSGVSSKTHFLVVGKQDKSLVGEDGLSTKEEKAYELIEKGKEIKIITEHDFLKMID</sequence>
<organism evidence="2 3">
    <name type="scientific">Fredinandcohnia salidurans</name>
    <dbReference type="NCBI Taxonomy" id="2595041"/>
    <lineage>
        <taxon>Bacteria</taxon>
        <taxon>Bacillati</taxon>
        <taxon>Bacillota</taxon>
        <taxon>Bacilli</taxon>
        <taxon>Bacillales</taxon>
        <taxon>Bacillaceae</taxon>
        <taxon>Fredinandcohnia</taxon>
    </lineage>
</organism>
<dbReference type="Pfam" id="PF00929">
    <property type="entry name" value="RNase_T"/>
    <property type="match status" value="1"/>
</dbReference>
<dbReference type="InterPro" id="IPR012337">
    <property type="entry name" value="RNaseH-like_sf"/>
</dbReference>
<dbReference type="PANTHER" id="PTHR30231">
    <property type="entry name" value="DNA POLYMERASE III SUBUNIT EPSILON"/>
    <property type="match status" value="1"/>
</dbReference>
<dbReference type="Pfam" id="PF00533">
    <property type="entry name" value="BRCT"/>
    <property type="match status" value="1"/>
</dbReference>
<keyword evidence="2" id="KW-0269">Exonuclease</keyword>
<dbReference type="InterPro" id="IPR036420">
    <property type="entry name" value="BRCT_dom_sf"/>
</dbReference>
<keyword evidence="2" id="KW-0378">Hydrolase</keyword>
<dbReference type="CDD" id="cd17748">
    <property type="entry name" value="BRCT_DNA_ligase_like"/>
    <property type="match status" value="1"/>
</dbReference>
<reference evidence="3" key="1">
    <citation type="journal article" date="2019" name="Int. J. Syst. Evol. Microbiol.">
        <title>The Global Catalogue of Microorganisms (GCM) 10K type strain sequencing project: providing services to taxonomists for standard genome sequencing and annotation.</title>
        <authorList>
            <consortium name="The Broad Institute Genomics Platform"/>
            <consortium name="The Broad Institute Genome Sequencing Center for Infectious Disease"/>
            <person name="Wu L."/>
            <person name="Ma J."/>
        </authorList>
    </citation>
    <scope>NUCLEOTIDE SEQUENCE [LARGE SCALE GENOMIC DNA]</scope>
    <source>
        <strain evidence="3">CCUG 15531</strain>
    </source>
</reference>
<keyword evidence="3" id="KW-1185">Reference proteome</keyword>
<dbReference type="RefSeq" id="WP_388037748.1">
    <property type="nucleotide sequence ID" value="NZ_JBHUEK010000015.1"/>
</dbReference>
<feature type="domain" description="BRCT" evidence="1">
    <location>
        <begin position="364"/>
        <end position="455"/>
    </location>
</feature>
<dbReference type="EMBL" id="JBHUEK010000015">
    <property type="protein sequence ID" value="MFD1779057.1"/>
    <property type="molecule type" value="Genomic_DNA"/>
</dbReference>
<comment type="caution">
    <text evidence="2">The sequence shown here is derived from an EMBL/GenBank/DDBJ whole genome shotgun (WGS) entry which is preliminary data.</text>
</comment>
<dbReference type="Gene3D" id="3.40.50.10190">
    <property type="entry name" value="BRCT domain"/>
    <property type="match status" value="1"/>
</dbReference>
<dbReference type="InterPro" id="IPR036397">
    <property type="entry name" value="RNaseH_sf"/>
</dbReference>
<protein>
    <submittedName>
        <fullName evidence="2">Exonuclease domain-containing protein</fullName>
    </submittedName>
</protein>
<dbReference type="Gene3D" id="3.30.420.10">
    <property type="entry name" value="Ribonuclease H-like superfamily/Ribonuclease H"/>
    <property type="match status" value="1"/>
</dbReference>
<dbReference type="PROSITE" id="PS50172">
    <property type="entry name" value="BRCT"/>
    <property type="match status" value="1"/>
</dbReference>
<name>A0ABW4MM17_9BACI</name>
<evidence type="ECO:0000259" key="1">
    <source>
        <dbReference type="PROSITE" id="PS50172"/>
    </source>
</evidence>
<dbReference type="Proteomes" id="UP001597227">
    <property type="component" value="Unassembled WGS sequence"/>
</dbReference>
<dbReference type="SMART" id="SM00479">
    <property type="entry name" value="EXOIII"/>
    <property type="match status" value="1"/>
</dbReference>
<dbReference type="GO" id="GO:0004527">
    <property type="term" value="F:exonuclease activity"/>
    <property type="evidence" value="ECO:0007669"/>
    <property type="project" value="UniProtKB-KW"/>
</dbReference>
<keyword evidence="2" id="KW-0540">Nuclease</keyword>
<dbReference type="InterPro" id="IPR001357">
    <property type="entry name" value="BRCT_dom"/>
</dbReference>
<gene>
    <name evidence="2" type="ORF">ACFSFW_10295</name>
</gene>
<evidence type="ECO:0000313" key="3">
    <source>
        <dbReference type="Proteomes" id="UP001597227"/>
    </source>
</evidence>
<accession>A0ABW4MM17</accession>
<evidence type="ECO:0000313" key="2">
    <source>
        <dbReference type="EMBL" id="MFD1779057.1"/>
    </source>
</evidence>